<dbReference type="GO" id="GO:0005524">
    <property type="term" value="F:ATP binding"/>
    <property type="evidence" value="ECO:0007669"/>
    <property type="project" value="UniProtKB-KW"/>
</dbReference>
<dbReference type="EMBL" id="VIKR01000002">
    <property type="protein sequence ID" value="TQV75424.1"/>
    <property type="molecule type" value="Genomic_DNA"/>
</dbReference>
<keyword evidence="4" id="KW-1003">Cell membrane</keyword>
<feature type="domain" description="ABC transporter" evidence="9">
    <location>
        <begin position="20"/>
        <end position="269"/>
    </location>
</feature>
<evidence type="ECO:0000256" key="4">
    <source>
        <dbReference type="ARBA" id="ARBA00022475"/>
    </source>
</evidence>
<dbReference type="GO" id="GO:0015833">
    <property type="term" value="P:peptide transport"/>
    <property type="evidence" value="ECO:0007669"/>
    <property type="project" value="InterPro"/>
</dbReference>
<comment type="subcellular location">
    <subcellularLocation>
        <location evidence="1">Cell inner membrane</location>
        <topology evidence="1">Peripheral membrane protein</topology>
    </subcellularLocation>
</comment>
<keyword evidence="5" id="KW-0997">Cell inner membrane</keyword>
<dbReference type="Pfam" id="PF08352">
    <property type="entry name" value="oligo_HPY"/>
    <property type="match status" value="1"/>
</dbReference>
<evidence type="ECO:0000256" key="1">
    <source>
        <dbReference type="ARBA" id="ARBA00004417"/>
    </source>
</evidence>
<evidence type="ECO:0000259" key="9">
    <source>
        <dbReference type="PROSITE" id="PS50893"/>
    </source>
</evidence>
<accession>A0A545TDY1</accession>
<keyword evidence="11" id="KW-1185">Reference proteome</keyword>
<comment type="similarity">
    <text evidence="2">Belongs to the ABC transporter superfamily.</text>
</comment>
<evidence type="ECO:0000256" key="8">
    <source>
        <dbReference type="ARBA" id="ARBA00023136"/>
    </source>
</evidence>
<evidence type="ECO:0000313" key="11">
    <source>
        <dbReference type="Proteomes" id="UP000317839"/>
    </source>
</evidence>
<dbReference type="SUPFAM" id="SSF52540">
    <property type="entry name" value="P-loop containing nucleoside triphosphate hydrolases"/>
    <property type="match status" value="1"/>
</dbReference>
<organism evidence="10 11">
    <name type="scientific">Aliikangiella marina</name>
    <dbReference type="NCBI Taxonomy" id="1712262"/>
    <lineage>
        <taxon>Bacteria</taxon>
        <taxon>Pseudomonadati</taxon>
        <taxon>Pseudomonadota</taxon>
        <taxon>Gammaproteobacteria</taxon>
        <taxon>Oceanospirillales</taxon>
        <taxon>Pleioneaceae</taxon>
        <taxon>Aliikangiella</taxon>
    </lineage>
</organism>
<keyword evidence="6" id="KW-0547">Nucleotide-binding</keyword>
<dbReference type="SMART" id="SM00382">
    <property type="entry name" value="AAA"/>
    <property type="match status" value="1"/>
</dbReference>
<evidence type="ECO:0000256" key="7">
    <source>
        <dbReference type="ARBA" id="ARBA00022840"/>
    </source>
</evidence>
<dbReference type="InterPro" id="IPR003593">
    <property type="entry name" value="AAA+_ATPase"/>
</dbReference>
<keyword evidence="8" id="KW-0472">Membrane</keyword>
<dbReference type="GO" id="GO:0055085">
    <property type="term" value="P:transmembrane transport"/>
    <property type="evidence" value="ECO:0007669"/>
    <property type="project" value="UniProtKB-ARBA"/>
</dbReference>
<evidence type="ECO:0000256" key="3">
    <source>
        <dbReference type="ARBA" id="ARBA00022448"/>
    </source>
</evidence>
<dbReference type="Gene3D" id="3.40.50.300">
    <property type="entry name" value="P-loop containing nucleotide triphosphate hydrolases"/>
    <property type="match status" value="1"/>
</dbReference>
<evidence type="ECO:0000256" key="5">
    <source>
        <dbReference type="ARBA" id="ARBA00022519"/>
    </source>
</evidence>
<dbReference type="InterPro" id="IPR027417">
    <property type="entry name" value="P-loop_NTPase"/>
</dbReference>
<dbReference type="InterPro" id="IPR013563">
    <property type="entry name" value="Oligopep_ABC_C"/>
</dbReference>
<evidence type="ECO:0000256" key="6">
    <source>
        <dbReference type="ARBA" id="ARBA00022741"/>
    </source>
</evidence>
<dbReference type="PANTHER" id="PTHR43776:SF4">
    <property type="entry name" value="PUTRESCINE EXPORT SYSTEM ATP-BINDING PROTEIN SAPF"/>
    <property type="match status" value="1"/>
</dbReference>
<keyword evidence="3" id="KW-0813">Transport</keyword>
<dbReference type="GO" id="GO:0016887">
    <property type="term" value="F:ATP hydrolysis activity"/>
    <property type="evidence" value="ECO:0007669"/>
    <property type="project" value="InterPro"/>
</dbReference>
<dbReference type="PROSITE" id="PS50893">
    <property type="entry name" value="ABC_TRANSPORTER_2"/>
    <property type="match status" value="1"/>
</dbReference>
<dbReference type="Pfam" id="PF00005">
    <property type="entry name" value="ABC_tran"/>
    <property type="match status" value="1"/>
</dbReference>
<dbReference type="InterPro" id="IPR050319">
    <property type="entry name" value="ABC_transp_ATP-bind"/>
</dbReference>
<evidence type="ECO:0000313" key="10">
    <source>
        <dbReference type="EMBL" id="TQV75424.1"/>
    </source>
</evidence>
<dbReference type="OrthoDB" id="9784450at2"/>
<keyword evidence="7 10" id="KW-0067">ATP-binding</keyword>
<protein>
    <submittedName>
        <fullName evidence="10">ATP-binding cassette domain-containing protein</fullName>
    </submittedName>
</protein>
<dbReference type="CDD" id="cd03257">
    <property type="entry name" value="ABC_NikE_OppD_transporters"/>
    <property type="match status" value="1"/>
</dbReference>
<dbReference type="NCBIfam" id="TIGR01727">
    <property type="entry name" value="oligo_HPY"/>
    <property type="match status" value="1"/>
</dbReference>
<gene>
    <name evidence="10" type="ORF">FLL45_10905</name>
</gene>
<dbReference type="InterPro" id="IPR017871">
    <property type="entry name" value="ABC_transporter-like_CS"/>
</dbReference>
<dbReference type="Proteomes" id="UP000317839">
    <property type="component" value="Unassembled WGS sequence"/>
</dbReference>
<proteinExistence type="inferred from homology"/>
<evidence type="ECO:0000256" key="2">
    <source>
        <dbReference type="ARBA" id="ARBA00005417"/>
    </source>
</evidence>
<dbReference type="AlphaFoldDB" id="A0A545TDY1"/>
<reference evidence="10 11" key="1">
    <citation type="submission" date="2019-06" db="EMBL/GenBank/DDBJ databases">
        <title>Draft genome of Aliikangiella marina GYP-15.</title>
        <authorList>
            <person name="Wang G."/>
        </authorList>
    </citation>
    <scope>NUCLEOTIDE SEQUENCE [LARGE SCALE GENOMIC DNA]</scope>
    <source>
        <strain evidence="10 11">GYP-15</strain>
    </source>
</reference>
<dbReference type="FunFam" id="3.40.50.300:FF:000016">
    <property type="entry name" value="Oligopeptide ABC transporter ATP-binding component"/>
    <property type="match status" value="1"/>
</dbReference>
<dbReference type="InterPro" id="IPR003439">
    <property type="entry name" value="ABC_transporter-like_ATP-bd"/>
</dbReference>
<sequence length="334" mass="38203">MSFSFCQFGKQSGGRLLSLLEAKNICRKYRVRSYNLGQSGMLEAIKNISFALEKGETLAIVGESGSGKSTLARQIIGIEKPTRGDIFFENERLEFANKKHRKNRFRNIRMIFQNPYESLNPQARIGKILDDVLSINTDLNPKQRKQKIESTLSRVGLLPEHRHRYPHMFSGGQRQRVAIARAIILDPKVIIADEPLSALDVSIQAQILNLLQELQEEMGMSYLFISHDLNVVEHIADHVLVMYQGEVVESGSVSQVFDRPVHPYTQSLFASTPMYRKRFPNFQKPRDKKIKNVKKGACCFAERCPYSEQRCQVEHPDLITKEDSSRVACFKNEN</sequence>
<name>A0A545TDY1_9GAMM</name>
<dbReference type="GO" id="GO:0005886">
    <property type="term" value="C:plasma membrane"/>
    <property type="evidence" value="ECO:0007669"/>
    <property type="project" value="UniProtKB-SubCell"/>
</dbReference>
<comment type="caution">
    <text evidence="10">The sequence shown here is derived from an EMBL/GenBank/DDBJ whole genome shotgun (WGS) entry which is preliminary data.</text>
</comment>
<dbReference type="PANTHER" id="PTHR43776">
    <property type="entry name" value="TRANSPORT ATP-BINDING PROTEIN"/>
    <property type="match status" value="1"/>
</dbReference>
<dbReference type="PROSITE" id="PS00211">
    <property type="entry name" value="ABC_TRANSPORTER_1"/>
    <property type="match status" value="1"/>
</dbReference>